<organism evidence="2 3">
    <name type="scientific">Coleofasciculus chthonoplastes PCC 7420</name>
    <dbReference type="NCBI Taxonomy" id="118168"/>
    <lineage>
        <taxon>Bacteria</taxon>
        <taxon>Bacillati</taxon>
        <taxon>Cyanobacteriota</taxon>
        <taxon>Cyanophyceae</taxon>
        <taxon>Coleofasciculales</taxon>
        <taxon>Coleofasciculaceae</taxon>
        <taxon>Coleofasciculus</taxon>
    </lineage>
</organism>
<dbReference type="PANTHER" id="PTHR33471">
    <property type="entry name" value="ATP-DEPENDENT ZINC METALLOPROTEASE-RELATED"/>
    <property type="match status" value="1"/>
</dbReference>
<evidence type="ECO:0000313" key="2">
    <source>
        <dbReference type="EMBL" id="EDX74276.1"/>
    </source>
</evidence>
<dbReference type="InterPro" id="IPR037219">
    <property type="entry name" value="Peptidase_M41-like"/>
</dbReference>
<dbReference type="PANTHER" id="PTHR33471:SF7">
    <property type="entry name" value="ATP-DEPENDENT ZINC METALLOPROTEASE-RELATED"/>
    <property type="match status" value="1"/>
</dbReference>
<accession>B4VUW3</accession>
<evidence type="ECO:0008006" key="4">
    <source>
        <dbReference type="Google" id="ProtNLM"/>
    </source>
</evidence>
<dbReference type="SUPFAM" id="SSF140990">
    <property type="entry name" value="FtsH protease domain-like"/>
    <property type="match status" value="1"/>
</dbReference>
<keyword evidence="1" id="KW-0812">Transmembrane</keyword>
<dbReference type="AlphaFoldDB" id="B4VUW3"/>
<dbReference type="GO" id="GO:0006508">
    <property type="term" value="P:proteolysis"/>
    <property type="evidence" value="ECO:0007669"/>
    <property type="project" value="InterPro"/>
</dbReference>
<feature type="transmembrane region" description="Helical" evidence="1">
    <location>
        <begin position="7"/>
        <end position="27"/>
    </location>
</feature>
<dbReference type="Proteomes" id="UP000003835">
    <property type="component" value="Unassembled WGS sequence"/>
</dbReference>
<reference evidence="2 3" key="1">
    <citation type="submission" date="2008-07" db="EMBL/GenBank/DDBJ databases">
        <authorList>
            <person name="Tandeau de Marsac N."/>
            <person name="Ferriera S."/>
            <person name="Johnson J."/>
            <person name="Kravitz S."/>
            <person name="Beeson K."/>
            <person name="Sutton G."/>
            <person name="Rogers Y.-H."/>
            <person name="Friedman R."/>
            <person name="Frazier M."/>
            <person name="Venter J.C."/>
        </authorList>
    </citation>
    <scope>NUCLEOTIDE SEQUENCE [LARGE SCALE GENOMIC DNA]</scope>
    <source>
        <strain evidence="2 3">PCC 7420</strain>
    </source>
</reference>
<dbReference type="GO" id="GO:0004222">
    <property type="term" value="F:metalloendopeptidase activity"/>
    <property type="evidence" value="ECO:0007669"/>
    <property type="project" value="InterPro"/>
</dbReference>
<keyword evidence="1" id="KW-1133">Transmembrane helix</keyword>
<keyword evidence="1" id="KW-0472">Membrane</keyword>
<sequence>MMQQTTLNVIAIGIFGMTLSALLTPIFNIPPAIPALATFGILGLVTVDSLSFQGKGTTVLLDWLAQRRSDYRDRILHHEAGHFLVAYLLGIPIAGYTLTAWEALKQGQPGLGGVQFDTQQLSPNPLAIGEMRLTLDRFCTVWMAGIAAETLVYGEAEGGIDDCQKLKEALRLFERPVGEFTTKQRWAMLQAQTMLQDNWEAYEALIKAMAERTSVGDCYRLIQDHYHS</sequence>
<gene>
    <name evidence="2" type="ORF">MC7420_3800</name>
</gene>
<keyword evidence="3" id="KW-1185">Reference proteome</keyword>
<name>B4VUW3_9CYAN</name>
<dbReference type="eggNOG" id="COG0465">
    <property type="taxonomic scope" value="Bacteria"/>
</dbReference>
<dbReference type="STRING" id="118168.MC7420_3800"/>
<dbReference type="GO" id="GO:0005524">
    <property type="term" value="F:ATP binding"/>
    <property type="evidence" value="ECO:0007669"/>
    <property type="project" value="InterPro"/>
</dbReference>
<dbReference type="GO" id="GO:0004176">
    <property type="term" value="F:ATP-dependent peptidase activity"/>
    <property type="evidence" value="ECO:0007669"/>
    <property type="project" value="InterPro"/>
</dbReference>
<proteinExistence type="predicted"/>
<evidence type="ECO:0000256" key="1">
    <source>
        <dbReference type="SAM" id="Phobius"/>
    </source>
</evidence>
<dbReference type="Gene3D" id="1.20.58.760">
    <property type="entry name" value="Peptidase M41"/>
    <property type="match status" value="1"/>
</dbReference>
<dbReference type="HOGENOM" id="CLU_053953_3_1_3"/>
<evidence type="ECO:0000313" key="3">
    <source>
        <dbReference type="Proteomes" id="UP000003835"/>
    </source>
</evidence>
<dbReference type="EMBL" id="DS989853">
    <property type="protein sequence ID" value="EDX74276.1"/>
    <property type="molecule type" value="Genomic_DNA"/>
</dbReference>
<protein>
    <recommendedName>
        <fullName evidence="4">ATP-dependent Zn protease</fullName>
    </recommendedName>
</protein>
<feature type="transmembrane region" description="Helical" evidence="1">
    <location>
        <begin position="33"/>
        <end position="52"/>
    </location>
</feature>